<dbReference type="InterPro" id="IPR026341">
    <property type="entry name" value="T9SS_type_B"/>
</dbReference>
<dbReference type="NCBIfam" id="TIGR04131">
    <property type="entry name" value="Bac_Flav_CTERM"/>
    <property type="match status" value="1"/>
</dbReference>
<evidence type="ECO:0000313" key="1">
    <source>
        <dbReference type="EMBL" id="GAA4045430.1"/>
    </source>
</evidence>
<organism evidence="1 2">
    <name type="scientific">Flavobacterium chungnamense</name>
    <dbReference type="NCBI Taxonomy" id="706182"/>
    <lineage>
        <taxon>Bacteria</taxon>
        <taxon>Pseudomonadati</taxon>
        <taxon>Bacteroidota</taxon>
        <taxon>Flavobacteriia</taxon>
        <taxon>Flavobacteriales</taxon>
        <taxon>Flavobacteriaceae</taxon>
        <taxon>Flavobacterium</taxon>
    </lineage>
</organism>
<dbReference type="EMBL" id="BAABCS010000006">
    <property type="protein sequence ID" value="GAA4045430.1"/>
    <property type="molecule type" value="Genomic_DNA"/>
</dbReference>
<proteinExistence type="predicted"/>
<comment type="caution">
    <text evidence="1">The sequence shown here is derived from an EMBL/GenBank/DDBJ whole genome shotgun (WGS) entry which is preliminary data.</text>
</comment>
<gene>
    <name evidence="1" type="ORF">GCM10022388_08520</name>
</gene>
<keyword evidence="2" id="KW-1185">Reference proteome</keyword>
<dbReference type="Pfam" id="PF13585">
    <property type="entry name" value="CHU_C"/>
    <property type="match status" value="1"/>
</dbReference>
<reference evidence="2" key="1">
    <citation type="journal article" date="2019" name="Int. J. Syst. Evol. Microbiol.">
        <title>The Global Catalogue of Microorganisms (GCM) 10K type strain sequencing project: providing services to taxonomists for standard genome sequencing and annotation.</title>
        <authorList>
            <consortium name="The Broad Institute Genomics Platform"/>
            <consortium name="The Broad Institute Genome Sequencing Center for Infectious Disease"/>
            <person name="Wu L."/>
            <person name="Ma J."/>
        </authorList>
    </citation>
    <scope>NUCLEOTIDE SEQUENCE [LARGE SCALE GENOMIC DNA]</scope>
    <source>
        <strain evidence="2">JCM 17068</strain>
    </source>
</reference>
<name>A0ABP7UM63_9FLAO</name>
<dbReference type="Proteomes" id="UP001500426">
    <property type="component" value="Unassembled WGS sequence"/>
</dbReference>
<sequence length="1063" mass="114580">MQFNATNTIAGGSMQYIIYKLPNTTTPFATTTATTLNGLVAGDYRVIARETNGATTTEQQQDATIVNSVVPLTFSIQSLNQACSNTSTISVNTLTGVPVSYEIFNGPLLFPLQSSNTFSGLPVGVYKIRVFDNCGIGVVTTFTVVQNTTGITIGQPQTAQTLPVNCNLVSVTNTLTAATGTVIGYPLNITYTIFPPSGATPIVLNSTLNTGNPTSQSLVQTMTNYINQNFSYSLAIVDACGASYSSNFIVNNGINLTNTITTLDCNENFFTFTLSNFVPPYSINFNSFPAGFNPALFNNAYPGPYNQNTVSFGDASLPTPIGNYDASITDACGTIQNVTFSIIDRPPTPTATGAHNGCLTTTGNINIAIPGYIITSGLVTVAPSDYPFPLPHNITSLIDANGAITLNPVPLGNYSFELTNTCNDIIPTISTVVPAYVDQGLSSTIRNGCDLATSAVKIESLNSKLTSISIVAAPTSFGFSLPYNVSSNIASDGVLYMNNLPAGSYTFTGTDECNFTNTITVSLQGYSITTSNFSLLPNCGSFNIPLNFVSNGTAGQTYWLQKLINPVTNTWGNPSTNVLYTEGTVPNGTNSISLANNTTNINFSFNGTFRIVRAFLSYHNGSDWNTAVVSSADKDCIEILAPSLSYNESLEFIDAYRLPCSTSGTLDVFVEANGTTPLRYTLVQKDGLPFFFDNGTSNTFFNLAPAIYLFQIEDICGNIVNRLFDVSTLGSIILITTPTDVLQCKTVITNNETFDLTQQTAVILATQPASDYTITYHSTLADAQNGNNAITNLASFNPVSNPQLIHTRIVLNSLPNCYELRSFNLIVGQTPSLNLNASYLNCSTNPTVVDASLNNLPTTTYLWSNGATTASVSITAIGVTNLTVTATNTYNGQTCTNTKNIIVINSGPPVIESIETSDWTLNENSITVITSGNGSFEYSLDGTTFQDENYFNNLAPGLYTIYVKDKAGCGIINKVVWLLYYTKYFTPNGDGYNDYWRIKDAENEPEFRVEIFDRYGKTITAFTSKSAGWDGTYNGNLMVSDDYWFVAYRADGRTHKGHFSMKR</sequence>
<accession>A0ABP7UM63</accession>
<evidence type="ECO:0008006" key="3">
    <source>
        <dbReference type="Google" id="ProtNLM"/>
    </source>
</evidence>
<protein>
    <recommendedName>
        <fullName evidence="3">T9SS type B sorting domain-containing protein</fullName>
    </recommendedName>
</protein>
<evidence type="ECO:0000313" key="2">
    <source>
        <dbReference type="Proteomes" id="UP001500426"/>
    </source>
</evidence>